<dbReference type="PANTHER" id="PTHR48050">
    <property type="entry name" value="STEROL 3-BETA-GLUCOSYLTRANSFERASE"/>
    <property type="match status" value="1"/>
</dbReference>
<keyword evidence="3" id="KW-0808">Transferase</keyword>
<organism evidence="6 7">
    <name type="scientific">Amycolatopsis camponoti</name>
    <dbReference type="NCBI Taxonomy" id="2606593"/>
    <lineage>
        <taxon>Bacteria</taxon>
        <taxon>Bacillati</taxon>
        <taxon>Actinomycetota</taxon>
        <taxon>Actinomycetes</taxon>
        <taxon>Pseudonocardiales</taxon>
        <taxon>Pseudonocardiaceae</taxon>
        <taxon>Amycolatopsis</taxon>
    </lineage>
</organism>
<evidence type="ECO:0000259" key="5">
    <source>
        <dbReference type="Pfam" id="PF21036"/>
    </source>
</evidence>
<protein>
    <submittedName>
        <fullName evidence="6">Uncharacterized protein</fullName>
    </submittedName>
</protein>
<keyword evidence="2" id="KW-0328">Glycosyltransferase</keyword>
<evidence type="ECO:0000256" key="2">
    <source>
        <dbReference type="ARBA" id="ARBA00022676"/>
    </source>
</evidence>
<name>A0A6I8LQQ4_9PSEU</name>
<dbReference type="EMBL" id="CABVGP010000001">
    <property type="protein sequence ID" value="VVJ17419.1"/>
    <property type="molecule type" value="Genomic_DNA"/>
</dbReference>
<dbReference type="RefSeq" id="WP_155542596.1">
    <property type="nucleotide sequence ID" value="NZ_CABVGP010000001.1"/>
</dbReference>
<dbReference type="InterPro" id="IPR002213">
    <property type="entry name" value="UDP_glucos_trans"/>
</dbReference>
<comment type="similarity">
    <text evidence="1">Belongs to the glycosyltransferase 28 family.</text>
</comment>
<dbReference type="AlphaFoldDB" id="A0A6I8LQQ4"/>
<dbReference type="InterPro" id="IPR050426">
    <property type="entry name" value="Glycosyltransferase_28"/>
</dbReference>
<evidence type="ECO:0000313" key="7">
    <source>
        <dbReference type="Proteomes" id="UP000399805"/>
    </source>
</evidence>
<dbReference type="PANTHER" id="PTHR48050:SF13">
    <property type="entry name" value="STEROL 3-BETA-GLUCOSYLTRANSFERASE UGT80A2"/>
    <property type="match status" value="1"/>
</dbReference>
<dbReference type="GO" id="GO:0016758">
    <property type="term" value="F:hexosyltransferase activity"/>
    <property type="evidence" value="ECO:0007669"/>
    <property type="project" value="UniProtKB-ARBA"/>
</dbReference>
<evidence type="ECO:0000259" key="4">
    <source>
        <dbReference type="Pfam" id="PF06722"/>
    </source>
</evidence>
<proteinExistence type="inferred from homology"/>
<keyword evidence="7" id="KW-1185">Reference proteome</keyword>
<dbReference type="SUPFAM" id="SSF53756">
    <property type="entry name" value="UDP-Glycosyltransferase/glycogen phosphorylase"/>
    <property type="match status" value="1"/>
</dbReference>
<feature type="domain" description="Erythromycin biosynthesis protein CIII-like N-terminal" evidence="5">
    <location>
        <begin position="23"/>
        <end position="179"/>
    </location>
</feature>
<feature type="domain" description="Erythromycin biosynthesis protein CIII-like C-terminal" evidence="4">
    <location>
        <begin position="244"/>
        <end position="367"/>
    </location>
</feature>
<dbReference type="GO" id="GO:0008194">
    <property type="term" value="F:UDP-glycosyltransferase activity"/>
    <property type="evidence" value="ECO:0007669"/>
    <property type="project" value="InterPro"/>
</dbReference>
<dbReference type="Pfam" id="PF21036">
    <property type="entry name" value="EryCIII-like_N"/>
    <property type="match status" value="1"/>
</dbReference>
<dbReference type="InterPro" id="IPR048284">
    <property type="entry name" value="EryCIII-like_N"/>
</dbReference>
<dbReference type="InterPro" id="IPR010610">
    <property type="entry name" value="EryCIII-like_C"/>
</dbReference>
<dbReference type="Gene3D" id="3.40.50.2000">
    <property type="entry name" value="Glycogen Phosphorylase B"/>
    <property type="match status" value="2"/>
</dbReference>
<evidence type="ECO:0000256" key="1">
    <source>
        <dbReference type="ARBA" id="ARBA00006962"/>
    </source>
</evidence>
<sequence>MRILLSTVPAHGHLFPLLPLGRALAARGHQVGVLTSGALAPAVDNEPLELVAAGPAMDAVFAESARRSGDDGTTVPTFAMVATLFADVRVGLAGAESLRAAREWRPDVVVHEATDLIGPLVAAALDVPLLTHALGPGHPPELLKAFAEAAAPRWAELGVDAPVEAVGGRYLDICPPALQFPGWLPPADRVPLRPEPHTVLPSGPPVFDSPAPGRGRVLVTFGTHFTAPEIVSPVVRGLTGQGFEVAVTVGLGRSAADYGLPEEVRLVPFTPMARLLSHVDVMVTHGGAGSVLSGLSRGLPLVVVPQAADQFVQAELAAAGGVGVAVRPGEDLADALERATDPAVRERARSVAAEIAALPDAAALAESFPALVEAR</sequence>
<evidence type="ECO:0000256" key="3">
    <source>
        <dbReference type="ARBA" id="ARBA00022679"/>
    </source>
</evidence>
<gene>
    <name evidence="6" type="ORF">AA23TX_02440</name>
</gene>
<reference evidence="6 7" key="1">
    <citation type="submission" date="2019-09" db="EMBL/GenBank/DDBJ databases">
        <authorList>
            <person name="Leyn A S."/>
        </authorList>
    </citation>
    <scope>NUCLEOTIDE SEQUENCE [LARGE SCALE GENOMIC DNA]</scope>
    <source>
        <strain evidence="6">AA231_1</strain>
    </source>
</reference>
<dbReference type="CDD" id="cd03784">
    <property type="entry name" value="GT1_Gtf-like"/>
    <property type="match status" value="1"/>
</dbReference>
<dbReference type="GO" id="GO:0017000">
    <property type="term" value="P:antibiotic biosynthetic process"/>
    <property type="evidence" value="ECO:0007669"/>
    <property type="project" value="UniProtKB-ARBA"/>
</dbReference>
<accession>A0A6I8LQQ4</accession>
<dbReference type="Proteomes" id="UP000399805">
    <property type="component" value="Unassembled WGS sequence"/>
</dbReference>
<evidence type="ECO:0000313" key="6">
    <source>
        <dbReference type="EMBL" id="VVJ17419.1"/>
    </source>
</evidence>
<dbReference type="Pfam" id="PF06722">
    <property type="entry name" value="EryCIII-like_C"/>
    <property type="match status" value="1"/>
</dbReference>